<dbReference type="InterPro" id="IPR013094">
    <property type="entry name" value="AB_hydrolase_3"/>
</dbReference>
<keyword evidence="4" id="KW-1185">Reference proteome</keyword>
<keyword evidence="1 3" id="KW-0378">Hydrolase</keyword>
<dbReference type="PANTHER" id="PTHR48081">
    <property type="entry name" value="AB HYDROLASE SUPERFAMILY PROTEIN C4A8.06C"/>
    <property type="match status" value="1"/>
</dbReference>
<dbReference type="Proteomes" id="UP001610335">
    <property type="component" value="Unassembled WGS sequence"/>
</dbReference>
<gene>
    <name evidence="3" type="ORF">BDW59DRAFT_164967</name>
</gene>
<evidence type="ECO:0000313" key="3">
    <source>
        <dbReference type="EMBL" id="KAL2819639.1"/>
    </source>
</evidence>
<evidence type="ECO:0000256" key="1">
    <source>
        <dbReference type="ARBA" id="ARBA00022801"/>
    </source>
</evidence>
<organism evidence="3 4">
    <name type="scientific">Aspergillus cavernicola</name>
    <dbReference type="NCBI Taxonomy" id="176166"/>
    <lineage>
        <taxon>Eukaryota</taxon>
        <taxon>Fungi</taxon>
        <taxon>Dikarya</taxon>
        <taxon>Ascomycota</taxon>
        <taxon>Pezizomycotina</taxon>
        <taxon>Eurotiomycetes</taxon>
        <taxon>Eurotiomycetidae</taxon>
        <taxon>Eurotiales</taxon>
        <taxon>Aspergillaceae</taxon>
        <taxon>Aspergillus</taxon>
        <taxon>Aspergillus subgen. Nidulantes</taxon>
    </lineage>
</organism>
<name>A0ABR4HVW4_9EURO</name>
<dbReference type="Gene3D" id="3.40.50.1820">
    <property type="entry name" value="alpha/beta hydrolase"/>
    <property type="match status" value="1"/>
</dbReference>
<reference evidence="3 4" key="1">
    <citation type="submission" date="2024-07" db="EMBL/GenBank/DDBJ databases">
        <title>Section-level genome sequencing and comparative genomics of Aspergillus sections Usti and Cavernicolus.</title>
        <authorList>
            <consortium name="Lawrence Berkeley National Laboratory"/>
            <person name="Nybo J.L."/>
            <person name="Vesth T.C."/>
            <person name="Theobald S."/>
            <person name="Frisvad J.C."/>
            <person name="Larsen T.O."/>
            <person name="Kjaerboelling I."/>
            <person name="Rothschild-Mancinelli K."/>
            <person name="Lyhne E.K."/>
            <person name="Kogle M.E."/>
            <person name="Barry K."/>
            <person name="Clum A."/>
            <person name="Na H."/>
            <person name="Ledsgaard L."/>
            <person name="Lin J."/>
            <person name="Lipzen A."/>
            <person name="Kuo A."/>
            <person name="Riley R."/>
            <person name="Mondo S."/>
            <person name="LaButti K."/>
            <person name="Haridas S."/>
            <person name="Pangalinan J."/>
            <person name="Salamov A.A."/>
            <person name="Simmons B.A."/>
            <person name="Magnuson J.K."/>
            <person name="Chen J."/>
            <person name="Drula E."/>
            <person name="Henrissat B."/>
            <person name="Wiebenga A."/>
            <person name="Lubbers R.J."/>
            <person name="Gomes A.C."/>
            <person name="Makela M.R."/>
            <person name="Stajich J."/>
            <person name="Grigoriev I.V."/>
            <person name="Mortensen U.H."/>
            <person name="De vries R.P."/>
            <person name="Baker S.E."/>
            <person name="Andersen M.R."/>
        </authorList>
    </citation>
    <scope>NUCLEOTIDE SEQUENCE [LARGE SCALE GENOMIC DNA]</scope>
    <source>
        <strain evidence="3 4">CBS 600.67</strain>
    </source>
</reference>
<dbReference type="Pfam" id="PF07859">
    <property type="entry name" value="Abhydrolase_3"/>
    <property type="match status" value="1"/>
</dbReference>
<sequence>MDNQLAGPWLQFVEELGISPILDGPYENLMQGWKTILGKLMTRYSFPPPDMSVHTEDEEVNGVRVRIYTPPDTVDPPVALYFHAGGWVMGSVDEEDGFSRALSKLSGTKILSVDYRLAPEFPFPTPLEDCVEVARWALDRYPSQSVAFIGASAGGNMAFSTALALIDQGRGDRVKGVVGLAPVTVHPDAVPDTKKVQYTSYRENDRVTVNTDSAMRTFLECYGAPPDDPRVSCLLHPRLGELGKVYMAVGGADTLRDDVRLMKEALAELAVSVQCDEYPGYPHFSWLFPCPALKGHQGEFFGNLIRGIRWVEE</sequence>
<comment type="caution">
    <text evidence="3">The sequence shown here is derived from an EMBL/GenBank/DDBJ whole genome shotgun (WGS) entry which is preliminary data.</text>
</comment>
<proteinExistence type="predicted"/>
<protein>
    <submittedName>
        <fullName evidence="3">Alpha/Beta hydrolase protein</fullName>
    </submittedName>
</protein>
<accession>A0ABR4HVW4</accession>
<dbReference type="InterPro" id="IPR050300">
    <property type="entry name" value="GDXG_lipolytic_enzyme"/>
</dbReference>
<dbReference type="EMBL" id="JBFXLS010000075">
    <property type="protein sequence ID" value="KAL2819639.1"/>
    <property type="molecule type" value="Genomic_DNA"/>
</dbReference>
<feature type="domain" description="Alpha/beta hydrolase fold-3" evidence="2">
    <location>
        <begin position="80"/>
        <end position="283"/>
    </location>
</feature>
<dbReference type="PANTHER" id="PTHR48081:SF8">
    <property type="entry name" value="ALPHA_BETA HYDROLASE FOLD-3 DOMAIN-CONTAINING PROTEIN-RELATED"/>
    <property type="match status" value="1"/>
</dbReference>
<dbReference type="InterPro" id="IPR029058">
    <property type="entry name" value="AB_hydrolase_fold"/>
</dbReference>
<evidence type="ECO:0000313" key="4">
    <source>
        <dbReference type="Proteomes" id="UP001610335"/>
    </source>
</evidence>
<evidence type="ECO:0000259" key="2">
    <source>
        <dbReference type="Pfam" id="PF07859"/>
    </source>
</evidence>
<dbReference type="GO" id="GO:0016787">
    <property type="term" value="F:hydrolase activity"/>
    <property type="evidence" value="ECO:0007669"/>
    <property type="project" value="UniProtKB-KW"/>
</dbReference>
<dbReference type="SUPFAM" id="SSF53474">
    <property type="entry name" value="alpha/beta-Hydrolases"/>
    <property type="match status" value="1"/>
</dbReference>